<organism evidence="9">
    <name type="scientific">marine metagenome</name>
    <dbReference type="NCBI Taxonomy" id="408172"/>
    <lineage>
        <taxon>unclassified sequences</taxon>
        <taxon>metagenomes</taxon>
        <taxon>ecological metagenomes</taxon>
    </lineage>
</organism>
<dbReference type="PANTHER" id="PTHR42844">
    <property type="entry name" value="DIHYDRONEOPTERIN ALDOLASE 1-RELATED"/>
    <property type="match status" value="1"/>
</dbReference>
<dbReference type="GO" id="GO:0005737">
    <property type="term" value="C:cytoplasm"/>
    <property type="evidence" value="ECO:0007669"/>
    <property type="project" value="TreeGrafter"/>
</dbReference>
<accession>A0A381QK58</accession>
<dbReference type="GO" id="GO:0046656">
    <property type="term" value="P:folic acid biosynthetic process"/>
    <property type="evidence" value="ECO:0007669"/>
    <property type="project" value="UniProtKB-KW"/>
</dbReference>
<dbReference type="AlphaFoldDB" id="A0A381QK58"/>
<reference evidence="9" key="1">
    <citation type="submission" date="2018-05" db="EMBL/GenBank/DDBJ databases">
        <authorList>
            <person name="Lanie J.A."/>
            <person name="Ng W.-L."/>
            <person name="Kazmierczak K.M."/>
            <person name="Andrzejewski T.M."/>
            <person name="Davidsen T.M."/>
            <person name="Wayne K.J."/>
            <person name="Tettelin H."/>
            <person name="Glass J.I."/>
            <person name="Rusch D."/>
            <person name="Podicherti R."/>
            <person name="Tsui H.-C.T."/>
            <person name="Winkler M.E."/>
        </authorList>
    </citation>
    <scope>NUCLEOTIDE SEQUENCE</scope>
</reference>
<dbReference type="SUPFAM" id="SSF55620">
    <property type="entry name" value="Tetrahydrobiopterin biosynthesis enzymes-like"/>
    <property type="match status" value="1"/>
</dbReference>
<dbReference type="EMBL" id="UINC01001400">
    <property type="protein sequence ID" value="SUZ79752.1"/>
    <property type="molecule type" value="Genomic_DNA"/>
</dbReference>
<feature type="domain" description="Dihydroneopterin aldolase/epimerase" evidence="8">
    <location>
        <begin position="4"/>
        <end position="116"/>
    </location>
</feature>
<evidence type="ECO:0000256" key="1">
    <source>
        <dbReference type="ARBA" id="ARBA00001353"/>
    </source>
</evidence>
<protein>
    <recommendedName>
        <fullName evidence="4">dihydroneopterin aldolase</fullName>
        <ecNumber evidence="4">4.1.2.25</ecNumber>
    </recommendedName>
    <alternativeName>
        <fullName evidence="7">7,8-dihydroneopterin aldolase</fullName>
    </alternativeName>
</protein>
<evidence type="ECO:0000256" key="5">
    <source>
        <dbReference type="ARBA" id="ARBA00022909"/>
    </source>
</evidence>
<evidence type="ECO:0000259" key="8">
    <source>
        <dbReference type="SMART" id="SM00905"/>
    </source>
</evidence>
<proteinExistence type="inferred from homology"/>
<dbReference type="PANTHER" id="PTHR42844:SF1">
    <property type="entry name" value="DIHYDRONEOPTERIN ALDOLASE 1-RELATED"/>
    <property type="match status" value="1"/>
</dbReference>
<dbReference type="InterPro" id="IPR006157">
    <property type="entry name" value="FolB_dom"/>
</dbReference>
<evidence type="ECO:0000256" key="4">
    <source>
        <dbReference type="ARBA" id="ARBA00013043"/>
    </source>
</evidence>
<dbReference type="Gene3D" id="3.30.1130.10">
    <property type="match status" value="1"/>
</dbReference>
<keyword evidence="6" id="KW-0456">Lyase</keyword>
<dbReference type="InterPro" id="IPR043133">
    <property type="entry name" value="GTP-CH-I_C/QueF"/>
</dbReference>
<evidence type="ECO:0000256" key="7">
    <source>
        <dbReference type="ARBA" id="ARBA00032903"/>
    </source>
</evidence>
<name>A0A381QK58_9ZZZZ</name>
<gene>
    <name evidence="9" type="ORF">METZ01_LOCUS32606</name>
</gene>
<comment type="catalytic activity">
    <reaction evidence="1">
        <text>7,8-dihydroneopterin = 6-hydroxymethyl-7,8-dihydropterin + glycolaldehyde</text>
        <dbReference type="Rhea" id="RHEA:10540"/>
        <dbReference type="ChEBI" id="CHEBI:17001"/>
        <dbReference type="ChEBI" id="CHEBI:17071"/>
        <dbReference type="ChEBI" id="CHEBI:44841"/>
        <dbReference type="EC" id="4.1.2.25"/>
    </reaction>
</comment>
<dbReference type="EC" id="4.1.2.25" evidence="4"/>
<dbReference type="InterPro" id="IPR006156">
    <property type="entry name" value="Dihydroneopterin_aldolase"/>
</dbReference>
<evidence type="ECO:0000256" key="6">
    <source>
        <dbReference type="ARBA" id="ARBA00023239"/>
    </source>
</evidence>
<dbReference type="NCBIfam" id="TIGR00526">
    <property type="entry name" value="folB_dom"/>
    <property type="match status" value="1"/>
</dbReference>
<dbReference type="SMART" id="SM00905">
    <property type="entry name" value="FolB"/>
    <property type="match status" value="1"/>
</dbReference>
<dbReference type="GO" id="GO:0004150">
    <property type="term" value="F:dihydroneopterin aldolase activity"/>
    <property type="evidence" value="ECO:0007669"/>
    <property type="project" value="UniProtKB-EC"/>
</dbReference>
<evidence type="ECO:0000313" key="9">
    <source>
        <dbReference type="EMBL" id="SUZ79752.1"/>
    </source>
</evidence>
<evidence type="ECO:0000256" key="2">
    <source>
        <dbReference type="ARBA" id="ARBA00005013"/>
    </source>
</evidence>
<dbReference type="Pfam" id="PF02152">
    <property type="entry name" value="FolB"/>
    <property type="match status" value="1"/>
</dbReference>
<comment type="pathway">
    <text evidence="2">Cofactor biosynthesis; tetrahydrofolate biosynthesis; 2-amino-4-hydroxy-6-hydroxymethyl-7,8-dihydropteridine diphosphate from 7,8-dihydroneopterin triphosphate: step 3/4.</text>
</comment>
<keyword evidence="5" id="KW-0289">Folate biosynthesis</keyword>
<evidence type="ECO:0000256" key="3">
    <source>
        <dbReference type="ARBA" id="ARBA00005708"/>
    </source>
</evidence>
<sequence>MIEVCLKNIRCYSFHGCLKEEKVIGSEYLVSLWVRGEFSKSTHTDNLKDTADYVLLNKIVLEEMAIRSRLLESVAHRIISRVLHEDGRVNQATASISKLSPPVGGDIERVSVKISKKRAP</sequence>
<comment type="similarity">
    <text evidence="3">Belongs to the DHNA family.</text>
</comment>